<dbReference type="RefSeq" id="WP_090935823.1">
    <property type="nucleotide sequence ID" value="NZ_FOTS01000014.1"/>
</dbReference>
<dbReference type="Pfam" id="PF00015">
    <property type="entry name" value="MCPsignal"/>
    <property type="match status" value="1"/>
</dbReference>
<sequence length="574" mass="63859">MRWLKNLKIARQLSILIFAFILSLITVGYTGYHYLLKSNSDVEEMYTERLLPIKWVNDSRTQSRGIDADMFELLLTSTKEENKKALLQDITKRDISINKSIEKYEGTRLVQLEIDILKNLHENLNKYHEARAVVINLIMQNKNKEAYELFNQNVRPYSEAIHNNYYDLSAYNSNNASEINKQNKNNFINAIRLFIGIILFDLLAIILLAWVIVKFITKPLTNTTQFLNTMTEGDFSQTIPEKYIYLNNEFGTLAKALDKMNKGIKNLLGQIANSSQQLAASSEEMTASAEQSSQSSSQVVISITGVAQASARQLKLVDATTQIVGQVSRRVQQVAEHAVIASQAAEKTEWVANDGGHVIEKVINQMNMIEEKTTDTANAIGRLVDKSNQIGQIVETISNIARQTNLLSLNAAIEAARAGEGGKGFAVVADEVRKLAEQSQRAAKQIENLISEVQQETKSAVIFMEQGKKEVDNGTNVVTIAGQSFSAIIQMIKQISDPIHEISAAIQQITSESEQVVIAVQKIDKESRMTAEQTEIVSAATEEQSASSTEVSDASQALAKMADELQNIMQMFKA</sequence>
<feature type="transmembrane region" description="Helical" evidence="5">
    <location>
        <begin position="12"/>
        <end position="35"/>
    </location>
</feature>
<dbReference type="PROSITE" id="PS50111">
    <property type="entry name" value="CHEMOTAXIS_TRANSDUC_2"/>
    <property type="match status" value="1"/>
</dbReference>
<keyword evidence="9" id="KW-1185">Reference proteome</keyword>
<dbReference type="AlphaFoldDB" id="A0A1I4JVD2"/>
<organism evidence="8 9">
    <name type="scientific">Pelosinus propionicus DSM 13327</name>
    <dbReference type="NCBI Taxonomy" id="1123291"/>
    <lineage>
        <taxon>Bacteria</taxon>
        <taxon>Bacillati</taxon>
        <taxon>Bacillota</taxon>
        <taxon>Negativicutes</taxon>
        <taxon>Selenomonadales</taxon>
        <taxon>Sporomusaceae</taxon>
        <taxon>Pelosinus</taxon>
    </lineage>
</organism>
<dbReference type="Gene3D" id="1.10.287.950">
    <property type="entry name" value="Methyl-accepting chemotaxis protein"/>
    <property type="match status" value="1"/>
</dbReference>
<dbReference type="STRING" id="1123291.SAMN04490355_101454"/>
<evidence type="ECO:0000256" key="4">
    <source>
        <dbReference type="SAM" id="Coils"/>
    </source>
</evidence>
<evidence type="ECO:0000259" key="7">
    <source>
        <dbReference type="PROSITE" id="PS50885"/>
    </source>
</evidence>
<keyword evidence="4" id="KW-0175">Coiled coil</keyword>
<dbReference type="InterPro" id="IPR004090">
    <property type="entry name" value="Chemotax_Me-accpt_rcpt"/>
</dbReference>
<reference evidence="9" key="1">
    <citation type="submission" date="2016-10" db="EMBL/GenBank/DDBJ databases">
        <authorList>
            <person name="Varghese N."/>
            <person name="Submissions S."/>
        </authorList>
    </citation>
    <scope>NUCLEOTIDE SEQUENCE [LARGE SCALE GENOMIC DNA]</scope>
    <source>
        <strain evidence="9">DSM 13327</strain>
    </source>
</reference>
<dbReference type="CDD" id="cd11386">
    <property type="entry name" value="MCP_signal"/>
    <property type="match status" value="1"/>
</dbReference>
<dbReference type="SMART" id="SM00304">
    <property type="entry name" value="HAMP"/>
    <property type="match status" value="2"/>
</dbReference>
<dbReference type="GO" id="GO:0006935">
    <property type="term" value="P:chemotaxis"/>
    <property type="evidence" value="ECO:0007669"/>
    <property type="project" value="InterPro"/>
</dbReference>
<dbReference type="SUPFAM" id="SSF58104">
    <property type="entry name" value="Methyl-accepting chemotaxis protein (MCP) signaling domain"/>
    <property type="match status" value="1"/>
</dbReference>
<dbReference type="SMART" id="SM00283">
    <property type="entry name" value="MA"/>
    <property type="match status" value="1"/>
</dbReference>
<keyword evidence="5" id="KW-1133">Transmembrane helix</keyword>
<dbReference type="InterPro" id="IPR003660">
    <property type="entry name" value="HAMP_dom"/>
</dbReference>
<evidence type="ECO:0000256" key="2">
    <source>
        <dbReference type="ARBA" id="ARBA00029447"/>
    </source>
</evidence>
<name>A0A1I4JVD2_9FIRM</name>
<keyword evidence="1 3" id="KW-0807">Transducer</keyword>
<dbReference type="InterPro" id="IPR024478">
    <property type="entry name" value="HlyB_4HB_MCP"/>
</dbReference>
<dbReference type="GO" id="GO:0016020">
    <property type="term" value="C:membrane"/>
    <property type="evidence" value="ECO:0007669"/>
    <property type="project" value="InterPro"/>
</dbReference>
<evidence type="ECO:0000313" key="9">
    <source>
        <dbReference type="Proteomes" id="UP000199520"/>
    </source>
</evidence>
<feature type="domain" description="Methyl-accepting transducer" evidence="6">
    <location>
        <begin position="288"/>
        <end position="524"/>
    </location>
</feature>
<comment type="similarity">
    <text evidence="2">Belongs to the methyl-accepting chemotaxis (MCP) protein family.</text>
</comment>
<dbReference type="Pfam" id="PF00672">
    <property type="entry name" value="HAMP"/>
    <property type="match status" value="1"/>
</dbReference>
<dbReference type="Pfam" id="PF12729">
    <property type="entry name" value="4HB_MCP_1"/>
    <property type="match status" value="1"/>
</dbReference>
<dbReference type="PRINTS" id="PR00260">
    <property type="entry name" value="CHEMTRNSDUCR"/>
</dbReference>
<gene>
    <name evidence="8" type="ORF">SAMN04490355_101454</name>
</gene>
<proteinExistence type="inferred from homology"/>
<dbReference type="PANTHER" id="PTHR32089">
    <property type="entry name" value="METHYL-ACCEPTING CHEMOTAXIS PROTEIN MCPB"/>
    <property type="match status" value="1"/>
</dbReference>
<evidence type="ECO:0000259" key="6">
    <source>
        <dbReference type="PROSITE" id="PS50111"/>
    </source>
</evidence>
<dbReference type="EMBL" id="FOTS01000014">
    <property type="protein sequence ID" value="SFL70545.1"/>
    <property type="molecule type" value="Genomic_DNA"/>
</dbReference>
<evidence type="ECO:0000256" key="5">
    <source>
        <dbReference type="SAM" id="Phobius"/>
    </source>
</evidence>
<keyword evidence="5" id="KW-0812">Transmembrane</keyword>
<evidence type="ECO:0000256" key="3">
    <source>
        <dbReference type="PROSITE-ProRule" id="PRU00284"/>
    </source>
</evidence>
<feature type="coiled-coil region" evidence="4">
    <location>
        <begin position="429"/>
        <end position="456"/>
    </location>
</feature>
<dbReference type="InterPro" id="IPR004089">
    <property type="entry name" value="MCPsignal_dom"/>
</dbReference>
<dbReference type="PANTHER" id="PTHR32089:SF112">
    <property type="entry name" value="LYSOZYME-LIKE PROTEIN-RELATED"/>
    <property type="match status" value="1"/>
</dbReference>
<accession>A0A1I4JVD2</accession>
<dbReference type="PROSITE" id="PS50885">
    <property type="entry name" value="HAMP"/>
    <property type="match status" value="1"/>
</dbReference>
<protein>
    <submittedName>
        <fullName evidence="8">Methyl-accepting chemotaxis protein</fullName>
    </submittedName>
</protein>
<dbReference type="CDD" id="cd06225">
    <property type="entry name" value="HAMP"/>
    <property type="match status" value="1"/>
</dbReference>
<evidence type="ECO:0000313" key="8">
    <source>
        <dbReference type="EMBL" id="SFL70545.1"/>
    </source>
</evidence>
<dbReference type="GO" id="GO:0004888">
    <property type="term" value="F:transmembrane signaling receptor activity"/>
    <property type="evidence" value="ECO:0007669"/>
    <property type="project" value="InterPro"/>
</dbReference>
<feature type="transmembrane region" description="Helical" evidence="5">
    <location>
        <begin position="190"/>
        <end position="213"/>
    </location>
</feature>
<evidence type="ECO:0000256" key="1">
    <source>
        <dbReference type="ARBA" id="ARBA00023224"/>
    </source>
</evidence>
<feature type="domain" description="HAMP" evidence="7">
    <location>
        <begin position="214"/>
        <end position="269"/>
    </location>
</feature>
<keyword evidence="5" id="KW-0472">Membrane</keyword>
<dbReference type="GO" id="GO:0007165">
    <property type="term" value="P:signal transduction"/>
    <property type="evidence" value="ECO:0007669"/>
    <property type="project" value="UniProtKB-KW"/>
</dbReference>
<dbReference type="Proteomes" id="UP000199520">
    <property type="component" value="Unassembled WGS sequence"/>
</dbReference>